<dbReference type="EC" id="6.3.2.10" evidence="10 11"/>
<evidence type="ECO:0000256" key="11">
    <source>
        <dbReference type="RuleBase" id="RU004136"/>
    </source>
</evidence>
<dbReference type="PANTHER" id="PTHR43024:SF1">
    <property type="entry name" value="UDP-N-ACETYLMURAMOYL-TRIPEPTIDE--D-ALANYL-D-ALANINE LIGASE"/>
    <property type="match status" value="1"/>
</dbReference>
<dbReference type="InterPro" id="IPR004101">
    <property type="entry name" value="Mur_ligase_C"/>
</dbReference>
<comment type="subcellular location">
    <subcellularLocation>
        <location evidence="10 11">Cytoplasm</location>
    </subcellularLocation>
</comment>
<dbReference type="GO" id="GO:0008766">
    <property type="term" value="F:UDP-N-acetylmuramoylalanyl-D-glutamyl-2,6-diaminopimelate-D-alanyl-D-alanine ligase activity"/>
    <property type="evidence" value="ECO:0007669"/>
    <property type="project" value="RHEA"/>
</dbReference>
<dbReference type="EMBL" id="AMEZ01000048">
    <property type="protein sequence ID" value="EKY26959.1"/>
    <property type="molecule type" value="Genomic_DNA"/>
</dbReference>
<keyword evidence="6 10" id="KW-0133">Cell shape</keyword>
<evidence type="ECO:0000259" key="13">
    <source>
        <dbReference type="Pfam" id="PF08245"/>
    </source>
</evidence>
<feature type="binding site" evidence="10">
    <location>
        <begin position="122"/>
        <end position="128"/>
    </location>
    <ligand>
        <name>ATP</name>
        <dbReference type="ChEBI" id="CHEBI:30616"/>
    </ligand>
</feature>
<keyword evidence="1 10" id="KW-0963">Cytoplasm</keyword>
<evidence type="ECO:0000256" key="9">
    <source>
        <dbReference type="ARBA" id="ARBA00023316"/>
    </source>
</evidence>
<reference evidence="14 15" key="1">
    <citation type="submission" date="2012-05" db="EMBL/GenBank/DDBJ databases">
        <authorList>
            <person name="Weinstock G."/>
            <person name="Sodergren E."/>
            <person name="Lobos E.A."/>
            <person name="Fulton L."/>
            <person name="Fulton R."/>
            <person name="Courtney L."/>
            <person name="Fronick C."/>
            <person name="O'Laughlin M."/>
            <person name="Godfrey J."/>
            <person name="Wilson R.M."/>
            <person name="Miner T."/>
            <person name="Farmer C."/>
            <person name="Delehaunty K."/>
            <person name="Cordes M."/>
            <person name="Minx P."/>
            <person name="Tomlinson C."/>
            <person name="Chen J."/>
            <person name="Wollam A."/>
            <person name="Pepin K.H."/>
            <person name="Bhonagiri V."/>
            <person name="Zhang X."/>
            <person name="Suruliraj S."/>
            <person name="Warren W."/>
            <person name="Mitreva M."/>
            <person name="Mardis E.R."/>
            <person name="Wilson R.K."/>
        </authorList>
    </citation>
    <scope>NUCLEOTIDE SEQUENCE [LARGE SCALE GENOMIC DNA]</scope>
    <source>
        <strain evidence="14 15">DSM 1785</strain>
    </source>
</reference>
<keyword evidence="15" id="KW-1185">Reference proteome</keyword>
<keyword evidence="5 10" id="KW-0067">ATP-binding</keyword>
<evidence type="ECO:0000256" key="6">
    <source>
        <dbReference type="ARBA" id="ARBA00022960"/>
    </source>
</evidence>
<evidence type="ECO:0000256" key="10">
    <source>
        <dbReference type="HAMAP-Rule" id="MF_02019"/>
    </source>
</evidence>
<dbReference type="SUPFAM" id="SSF53244">
    <property type="entry name" value="MurD-like peptide ligases, peptide-binding domain"/>
    <property type="match status" value="1"/>
</dbReference>
<evidence type="ECO:0000256" key="3">
    <source>
        <dbReference type="ARBA" id="ARBA00022618"/>
    </source>
</evidence>
<dbReference type="NCBIfam" id="TIGR01143">
    <property type="entry name" value="murF"/>
    <property type="match status" value="1"/>
</dbReference>
<dbReference type="InterPro" id="IPR036565">
    <property type="entry name" value="Mur-like_cat_sf"/>
</dbReference>
<dbReference type="InterPro" id="IPR013221">
    <property type="entry name" value="Mur_ligase_cen"/>
</dbReference>
<dbReference type="UniPathway" id="UPA00219"/>
<dbReference type="eggNOG" id="COG0770">
    <property type="taxonomic scope" value="Bacteria"/>
</dbReference>
<keyword evidence="8 10" id="KW-0131">Cell cycle</keyword>
<dbReference type="Gene3D" id="3.90.190.20">
    <property type="entry name" value="Mur ligase, C-terminal domain"/>
    <property type="match status" value="1"/>
</dbReference>
<dbReference type="GO" id="GO:0005524">
    <property type="term" value="F:ATP binding"/>
    <property type="evidence" value="ECO:0007669"/>
    <property type="project" value="UniProtKB-UniRule"/>
</dbReference>
<dbReference type="GO" id="GO:0051301">
    <property type="term" value="P:cell division"/>
    <property type="evidence" value="ECO:0007669"/>
    <property type="project" value="UniProtKB-KW"/>
</dbReference>
<dbReference type="HOGENOM" id="CLU_031507_1_1_9"/>
<dbReference type="PANTHER" id="PTHR43024">
    <property type="entry name" value="UDP-N-ACETYLMURAMOYL-TRIPEPTIDE--D-ALANYL-D-ALANINE LIGASE"/>
    <property type="match status" value="1"/>
</dbReference>
<dbReference type="GO" id="GO:0009252">
    <property type="term" value="P:peptidoglycan biosynthetic process"/>
    <property type="evidence" value="ECO:0007669"/>
    <property type="project" value="UniProtKB-UniRule"/>
</dbReference>
<comment type="function">
    <text evidence="10 11">Involved in cell wall formation. Catalyzes the final step in the synthesis of UDP-N-acetylmuramoyl-pentapeptide, the precursor of murein.</text>
</comment>
<organism evidence="14 15">
    <name type="scientific">Clostridium celatum DSM 1785</name>
    <dbReference type="NCBI Taxonomy" id="545697"/>
    <lineage>
        <taxon>Bacteria</taxon>
        <taxon>Bacillati</taxon>
        <taxon>Bacillota</taxon>
        <taxon>Clostridia</taxon>
        <taxon>Eubacteriales</taxon>
        <taxon>Clostridiaceae</taxon>
        <taxon>Clostridium</taxon>
    </lineage>
</organism>
<dbReference type="InterPro" id="IPR035911">
    <property type="entry name" value="MurE/MurF_N"/>
</dbReference>
<comment type="caution">
    <text evidence="14">The sequence shown here is derived from an EMBL/GenBank/DDBJ whole genome shotgun (WGS) entry which is preliminary data.</text>
</comment>
<evidence type="ECO:0000256" key="1">
    <source>
        <dbReference type="ARBA" id="ARBA00022490"/>
    </source>
</evidence>
<dbReference type="SUPFAM" id="SSF63418">
    <property type="entry name" value="MurE/MurF N-terminal domain"/>
    <property type="match status" value="1"/>
</dbReference>
<dbReference type="AlphaFoldDB" id="L1QG27"/>
<keyword evidence="3 10" id="KW-0132">Cell division</keyword>
<comment type="similarity">
    <text evidence="10">Belongs to the MurCDEF family. MurF subfamily.</text>
</comment>
<dbReference type="InterPro" id="IPR005863">
    <property type="entry name" value="UDP-N-AcMur_synth"/>
</dbReference>
<sequence>MEESSVIVMEMSFEEIVKALEGKVIVDNHYKNFNKFCIDNRKIEKDNIFLAIKGEKFNANNVAIKALEDGASIAIVDEVNFDLNEAEGKGIIIKVDNTIKALLRLATYYRNKLNVKVVGVTGSTGKTSTKDLIAALLSSKYKVFKTKGNFNSEIGLPLMILELTSDIDVAVLEMGMSDLGEIEVLARVATPDIAAITNIGLSHMEHLKTQENILKAKMEITTCFNENNILVINAEDKMLKNISQKGYKLKKIGYNHEYDVYASNIILREEETEFLAHVGNKEAVFTLKMAGKHNVLNTMIAIEVANNLNVSLEEMIKGLENLEATSMRLQLIKKDGFTIINDCYNASPDSMKSSLDVLSAYKNNRRIAILGDMYELGTEATKAHMEIGEYARDKVDLLIVIGEQRNNFKDGYKNENIFMYETKDECIKELKNIVKKDDVILVKASRGVKLEDVTQALTELTV</sequence>
<evidence type="ECO:0000256" key="7">
    <source>
        <dbReference type="ARBA" id="ARBA00022984"/>
    </source>
</evidence>
<comment type="pathway">
    <text evidence="10 11">Cell wall biogenesis; peptidoglycan biosynthesis.</text>
</comment>
<accession>L1QG27</accession>
<evidence type="ECO:0000313" key="15">
    <source>
        <dbReference type="Proteomes" id="UP000010420"/>
    </source>
</evidence>
<dbReference type="STRING" id="545697.HMPREF0216_01562"/>
<dbReference type="HAMAP" id="MF_02019">
    <property type="entry name" value="MurF"/>
    <property type="match status" value="1"/>
</dbReference>
<dbReference type="GO" id="GO:0071555">
    <property type="term" value="P:cell wall organization"/>
    <property type="evidence" value="ECO:0007669"/>
    <property type="project" value="UniProtKB-KW"/>
</dbReference>
<dbReference type="Proteomes" id="UP000010420">
    <property type="component" value="Unassembled WGS sequence"/>
</dbReference>
<evidence type="ECO:0000256" key="5">
    <source>
        <dbReference type="ARBA" id="ARBA00022840"/>
    </source>
</evidence>
<evidence type="ECO:0000313" key="14">
    <source>
        <dbReference type="EMBL" id="EKY26959.1"/>
    </source>
</evidence>
<dbReference type="InterPro" id="IPR036615">
    <property type="entry name" value="Mur_ligase_C_dom_sf"/>
</dbReference>
<protein>
    <recommendedName>
        <fullName evidence="10 11">UDP-N-acetylmuramoyl-tripeptide--D-alanyl-D-alanine ligase</fullName>
        <ecNumber evidence="10 11">6.3.2.10</ecNumber>
    </recommendedName>
    <alternativeName>
        <fullName evidence="10">D-alanyl-D-alanine-adding enzyme</fullName>
    </alternativeName>
</protein>
<dbReference type="GO" id="GO:0005737">
    <property type="term" value="C:cytoplasm"/>
    <property type="evidence" value="ECO:0007669"/>
    <property type="project" value="UniProtKB-SubCell"/>
</dbReference>
<keyword evidence="9 10" id="KW-0961">Cell wall biogenesis/degradation</keyword>
<evidence type="ECO:0000256" key="2">
    <source>
        <dbReference type="ARBA" id="ARBA00022598"/>
    </source>
</evidence>
<dbReference type="GO" id="GO:0047480">
    <property type="term" value="F:UDP-N-acetylmuramoyl-tripeptide-D-alanyl-D-alanine ligase activity"/>
    <property type="evidence" value="ECO:0007669"/>
    <property type="project" value="UniProtKB-UniRule"/>
</dbReference>
<feature type="domain" description="Mur ligase central" evidence="13">
    <location>
        <begin position="120"/>
        <end position="305"/>
    </location>
</feature>
<evidence type="ECO:0000256" key="4">
    <source>
        <dbReference type="ARBA" id="ARBA00022741"/>
    </source>
</evidence>
<feature type="domain" description="Mur ligase C-terminal" evidence="12">
    <location>
        <begin position="327"/>
        <end position="446"/>
    </location>
</feature>
<proteinExistence type="inferred from homology"/>
<dbReference type="Pfam" id="PF08245">
    <property type="entry name" value="Mur_ligase_M"/>
    <property type="match status" value="1"/>
</dbReference>
<evidence type="ECO:0000256" key="8">
    <source>
        <dbReference type="ARBA" id="ARBA00023306"/>
    </source>
</evidence>
<dbReference type="Gene3D" id="3.40.1390.10">
    <property type="entry name" value="MurE/MurF, N-terminal domain"/>
    <property type="match status" value="1"/>
</dbReference>
<comment type="catalytic activity">
    <reaction evidence="10 11">
        <text>D-alanyl-D-alanine + UDP-N-acetyl-alpha-D-muramoyl-L-alanyl-gamma-D-glutamyl-meso-2,6-diaminopimelate + ATP = UDP-N-acetyl-alpha-D-muramoyl-L-alanyl-gamma-D-glutamyl-meso-2,6-diaminopimeloyl-D-alanyl-D-alanine + ADP + phosphate + H(+)</text>
        <dbReference type="Rhea" id="RHEA:28374"/>
        <dbReference type="ChEBI" id="CHEBI:15378"/>
        <dbReference type="ChEBI" id="CHEBI:30616"/>
        <dbReference type="ChEBI" id="CHEBI:43474"/>
        <dbReference type="ChEBI" id="CHEBI:57822"/>
        <dbReference type="ChEBI" id="CHEBI:61386"/>
        <dbReference type="ChEBI" id="CHEBI:83905"/>
        <dbReference type="ChEBI" id="CHEBI:456216"/>
        <dbReference type="EC" id="6.3.2.10"/>
    </reaction>
</comment>
<dbReference type="Gene3D" id="3.40.1190.10">
    <property type="entry name" value="Mur-like, catalytic domain"/>
    <property type="match status" value="1"/>
</dbReference>
<dbReference type="SUPFAM" id="SSF53623">
    <property type="entry name" value="MurD-like peptide ligases, catalytic domain"/>
    <property type="match status" value="1"/>
</dbReference>
<gene>
    <name evidence="10" type="primary">murF</name>
    <name evidence="14" type="ORF">HMPREF0216_01562</name>
</gene>
<keyword evidence="4 10" id="KW-0547">Nucleotide-binding</keyword>
<dbReference type="Pfam" id="PF02875">
    <property type="entry name" value="Mur_ligase_C"/>
    <property type="match status" value="1"/>
</dbReference>
<dbReference type="PATRIC" id="fig|545697.3.peg.1537"/>
<dbReference type="InterPro" id="IPR051046">
    <property type="entry name" value="MurCDEF_CellWall_CoF430Synth"/>
</dbReference>
<keyword evidence="7 10" id="KW-0573">Peptidoglycan synthesis</keyword>
<name>L1QG27_9CLOT</name>
<evidence type="ECO:0000259" key="12">
    <source>
        <dbReference type="Pfam" id="PF02875"/>
    </source>
</evidence>
<dbReference type="GO" id="GO:0008360">
    <property type="term" value="P:regulation of cell shape"/>
    <property type="evidence" value="ECO:0007669"/>
    <property type="project" value="UniProtKB-KW"/>
</dbReference>
<keyword evidence="2 10" id="KW-0436">Ligase</keyword>